<feature type="compositionally biased region" description="Low complexity" evidence="1">
    <location>
        <begin position="421"/>
        <end position="432"/>
    </location>
</feature>
<dbReference type="RefSeq" id="XP_018738141.1">
    <property type="nucleotide sequence ID" value="XM_018880311.1"/>
</dbReference>
<dbReference type="AlphaFoldDB" id="A0A167FSX7"/>
<feature type="region of interest" description="Disordered" evidence="1">
    <location>
        <begin position="43"/>
        <end position="387"/>
    </location>
</feature>
<evidence type="ECO:0000259" key="2">
    <source>
        <dbReference type="Pfam" id="PF00582"/>
    </source>
</evidence>
<dbReference type="PANTHER" id="PTHR46100">
    <property type="entry name" value="IMP2'P"/>
    <property type="match status" value="1"/>
</dbReference>
<feature type="region of interest" description="Disordered" evidence="1">
    <location>
        <begin position="416"/>
        <end position="461"/>
    </location>
</feature>
<feature type="compositionally biased region" description="Acidic residues" evidence="1">
    <location>
        <begin position="300"/>
        <end position="322"/>
    </location>
</feature>
<dbReference type="SUPFAM" id="SSF52402">
    <property type="entry name" value="Adenine nucleotide alpha hydrolases-like"/>
    <property type="match status" value="1"/>
</dbReference>
<dbReference type="PRINTS" id="PR01438">
    <property type="entry name" value="UNVRSLSTRESS"/>
</dbReference>
<dbReference type="Gene3D" id="3.40.50.620">
    <property type="entry name" value="HUPs"/>
    <property type="match status" value="1"/>
</dbReference>
<dbReference type="OrthoDB" id="992776at2759"/>
<gene>
    <name evidence="3" type="ORF">AWJ20_3302</name>
</gene>
<dbReference type="CDD" id="cd23659">
    <property type="entry name" value="USP_At3g01520-like"/>
    <property type="match status" value="1"/>
</dbReference>
<feature type="compositionally biased region" description="Basic residues" evidence="1">
    <location>
        <begin position="280"/>
        <end position="291"/>
    </location>
</feature>
<feature type="compositionally biased region" description="Low complexity" evidence="1">
    <location>
        <begin position="58"/>
        <end position="86"/>
    </location>
</feature>
<dbReference type="GeneID" id="30035310"/>
<evidence type="ECO:0000313" key="4">
    <source>
        <dbReference type="Proteomes" id="UP000189580"/>
    </source>
</evidence>
<feature type="compositionally biased region" description="Polar residues" evidence="1">
    <location>
        <begin position="239"/>
        <end position="254"/>
    </location>
</feature>
<reference evidence="3 4" key="1">
    <citation type="submission" date="2016-02" db="EMBL/GenBank/DDBJ databases">
        <title>Complete genome sequence and transcriptome regulation of the pentose utilising yeast Sugiyamaella lignohabitans.</title>
        <authorList>
            <person name="Bellasio M."/>
            <person name="Peymann A."/>
            <person name="Valli M."/>
            <person name="Sipitzky M."/>
            <person name="Graf A."/>
            <person name="Sauer M."/>
            <person name="Marx H."/>
            <person name="Mattanovich D."/>
        </authorList>
    </citation>
    <scope>NUCLEOTIDE SEQUENCE [LARGE SCALE GENOMIC DNA]</scope>
    <source>
        <strain evidence="3 4">CBS 10342</strain>
    </source>
</reference>
<keyword evidence="4" id="KW-1185">Reference proteome</keyword>
<feature type="compositionally biased region" description="Acidic residues" evidence="1">
    <location>
        <begin position="329"/>
        <end position="341"/>
    </location>
</feature>
<dbReference type="PANTHER" id="PTHR46100:SF4">
    <property type="entry name" value="USPA DOMAIN-CONTAINING PROTEIN"/>
    <property type="match status" value="1"/>
</dbReference>
<dbReference type="InterPro" id="IPR006015">
    <property type="entry name" value="Universal_stress_UspA"/>
</dbReference>
<feature type="compositionally biased region" description="Polar residues" evidence="1">
    <location>
        <begin position="182"/>
        <end position="192"/>
    </location>
</feature>
<accession>A0A167FSX7</accession>
<evidence type="ECO:0000256" key="1">
    <source>
        <dbReference type="SAM" id="MobiDB-lite"/>
    </source>
</evidence>
<organism evidence="3 4">
    <name type="scientific">Sugiyamaella lignohabitans</name>
    <dbReference type="NCBI Taxonomy" id="796027"/>
    <lineage>
        <taxon>Eukaryota</taxon>
        <taxon>Fungi</taxon>
        <taxon>Dikarya</taxon>
        <taxon>Ascomycota</taxon>
        <taxon>Saccharomycotina</taxon>
        <taxon>Dipodascomycetes</taxon>
        <taxon>Dipodascales</taxon>
        <taxon>Trichomonascaceae</taxon>
        <taxon>Sugiyamaella</taxon>
    </lineage>
</organism>
<proteinExistence type="predicted"/>
<dbReference type="KEGG" id="slb:AWJ20_3302"/>
<sequence length="719" mass="78269">MSLESALEEDRLEFLRAYNEEWNKKHAKNGTKFDQSAIQSLTLGDKEVEKSGTGPKVTKVSTGSSLSSTGTDSISGTSESSSATPSQPLLAGSSDTATPFRPSHKHSVSLVLNDGDDDIEITGSPRASVDNEQSTRTSASGFTAESLFEPFDDEEDNFDGSTRRTSGDQSRQSGGKSIRAESPQSSKSGSKPTQKDVAMSILDPSRGRSRARSRTDPYDSDDAAIDGLFDITEYKRSIRGSSFTGPIVSNNFRFSSPGEHQRGQPAPVGSLAPDSNGNQGRHRSRSGRRSRSPISRLPMDTDDDYFDESDEESESDSNEEELGFSNEENNYEDIDSSETSDEESHTEPSDLIPADVIKNILDKEERPPGFKEGSALTGPVLSNSKRIRRTSEVDASLAPTNTMSLLAAIEAEQKAENRMGPGSIPSSSTSPNRSRHARGSSPGSVRMKSPNRQRELSPQQAEYAAYKRRIIHPNTAFDAAAVAAGNGGSFPELDIPYTSDHEEVRDAHRAAQLHIEISQIYSNTETRRMYRTMTRGNLQPLDEEDPSSNLAPLKSFIVATDLSPEATHALEWTIGTVLRDGNLLIIVCAFEEDGSGDWQAEESARLNAMDKITAVTVKLLKKTRLQVHVAIEVLHCKSARHALTDITDHVSPTLVILGSRGRSALKGVLLGSFSNYIVERSSVPVMVARRKLQKAKNKGLNVRLANNLRHGTLSTAKID</sequence>
<dbReference type="InterPro" id="IPR006016">
    <property type="entry name" value="UspA"/>
</dbReference>
<dbReference type="Pfam" id="PF00582">
    <property type="entry name" value="Usp"/>
    <property type="match status" value="1"/>
</dbReference>
<feature type="domain" description="UspA" evidence="2">
    <location>
        <begin position="554"/>
        <end position="689"/>
    </location>
</feature>
<dbReference type="InterPro" id="IPR014729">
    <property type="entry name" value="Rossmann-like_a/b/a_fold"/>
</dbReference>
<feature type="compositionally biased region" description="Polar residues" evidence="1">
    <location>
        <begin position="130"/>
        <end position="143"/>
    </location>
</feature>
<protein>
    <submittedName>
        <fullName evidence="3">Usp (Universal stress protein) family protein, implicated in meiotic chromosome segregation</fullName>
    </submittedName>
</protein>
<dbReference type="Proteomes" id="UP000189580">
    <property type="component" value="Chromosome b"/>
</dbReference>
<dbReference type="EMBL" id="CP014503">
    <property type="protein sequence ID" value="ANB15664.1"/>
    <property type="molecule type" value="Genomic_DNA"/>
</dbReference>
<feature type="compositionally biased region" description="Basic and acidic residues" evidence="1">
    <location>
        <begin position="360"/>
        <end position="369"/>
    </location>
</feature>
<evidence type="ECO:0000313" key="3">
    <source>
        <dbReference type="EMBL" id="ANB15664.1"/>
    </source>
</evidence>
<name>A0A167FSX7_9ASCO</name>